<organism evidence="7 8">
    <name type="scientific">Hanseniaspora valbyensis NRRL Y-1626</name>
    <dbReference type="NCBI Taxonomy" id="766949"/>
    <lineage>
        <taxon>Eukaryota</taxon>
        <taxon>Fungi</taxon>
        <taxon>Dikarya</taxon>
        <taxon>Ascomycota</taxon>
        <taxon>Saccharomycotina</taxon>
        <taxon>Saccharomycetes</taxon>
        <taxon>Saccharomycodales</taxon>
        <taxon>Saccharomycodaceae</taxon>
        <taxon>Hanseniaspora</taxon>
    </lineage>
</organism>
<dbReference type="PANTHER" id="PTHR12843">
    <property type="entry name" value="PROTEIN-LYSINE N-METHYLTRANSFERASE METTL10"/>
    <property type="match status" value="1"/>
</dbReference>
<feature type="domain" description="Methyltransferase" evidence="6">
    <location>
        <begin position="76"/>
        <end position="224"/>
    </location>
</feature>
<keyword evidence="3 5" id="KW-0808">Transferase</keyword>
<dbReference type="AlphaFoldDB" id="A0A1B7T7C5"/>
<comment type="similarity">
    <text evidence="5">Belongs to the class I-like SAM-binding methyltransferase superfamily. EFM4 family.</text>
</comment>
<protein>
    <recommendedName>
        <fullName evidence="5">Protein-lysine N-methyltransferase EFM4</fullName>
        <ecNumber evidence="5">2.1.1.-</ecNumber>
    </recommendedName>
    <alternativeName>
        <fullName evidence="5">Elongation factor methyltransferase 4</fullName>
    </alternativeName>
</protein>
<dbReference type="SUPFAM" id="SSF53335">
    <property type="entry name" value="S-adenosyl-L-methionine-dependent methyltransferases"/>
    <property type="match status" value="1"/>
</dbReference>
<keyword evidence="2 5" id="KW-0489">Methyltransferase</keyword>
<dbReference type="HAMAP" id="MF_03188">
    <property type="entry name" value="Methyltr_EFM4"/>
    <property type="match status" value="1"/>
</dbReference>
<dbReference type="InterPro" id="IPR025714">
    <property type="entry name" value="Methyltranfer_dom"/>
</dbReference>
<name>A0A1B7T7C5_9ASCO</name>
<gene>
    <name evidence="5" type="primary">EFM4</name>
    <name evidence="7" type="ORF">HANVADRAFT_54367</name>
</gene>
<dbReference type="EMBL" id="LXPE01000520">
    <property type="protein sequence ID" value="OBA24646.1"/>
    <property type="molecule type" value="Genomic_DNA"/>
</dbReference>
<dbReference type="InterPro" id="IPR029063">
    <property type="entry name" value="SAM-dependent_MTases_sf"/>
</dbReference>
<evidence type="ECO:0000256" key="5">
    <source>
        <dbReference type="HAMAP-Rule" id="MF_03188"/>
    </source>
</evidence>
<keyword evidence="1 5" id="KW-0963">Cytoplasm</keyword>
<evidence type="ECO:0000256" key="2">
    <source>
        <dbReference type="ARBA" id="ARBA00022603"/>
    </source>
</evidence>
<keyword evidence="5" id="KW-0813">Transport</keyword>
<keyword evidence="4 5" id="KW-0949">S-adenosyl-L-methionine</keyword>
<dbReference type="GO" id="GO:0016279">
    <property type="term" value="F:protein-lysine N-methyltransferase activity"/>
    <property type="evidence" value="ECO:0007669"/>
    <property type="project" value="UniProtKB-UniRule"/>
</dbReference>
<keyword evidence="8" id="KW-1185">Reference proteome</keyword>
<evidence type="ECO:0000313" key="8">
    <source>
        <dbReference type="Proteomes" id="UP000092321"/>
    </source>
</evidence>
<dbReference type="GO" id="GO:0016192">
    <property type="term" value="P:vesicle-mediated transport"/>
    <property type="evidence" value="ECO:0007669"/>
    <property type="project" value="UniProtKB-UniRule"/>
</dbReference>
<dbReference type="GO" id="GO:0005737">
    <property type="term" value="C:cytoplasm"/>
    <property type="evidence" value="ECO:0007669"/>
    <property type="project" value="UniProtKB-SubCell"/>
</dbReference>
<evidence type="ECO:0000259" key="6">
    <source>
        <dbReference type="Pfam" id="PF13847"/>
    </source>
</evidence>
<dbReference type="Gene3D" id="3.40.50.150">
    <property type="entry name" value="Vaccinia Virus protein VP39"/>
    <property type="match status" value="1"/>
</dbReference>
<evidence type="ECO:0000256" key="3">
    <source>
        <dbReference type="ARBA" id="ARBA00022679"/>
    </source>
</evidence>
<reference evidence="8" key="1">
    <citation type="journal article" date="2016" name="Proc. Natl. Acad. Sci. U.S.A.">
        <title>Comparative genomics of biotechnologically important yeasts.</title>
        <authorList>
            <person name="Riley R."/>
            <person name="Haridas S."/>
            <person name="Wolfe K.H."/>
            <person name="Lopes M.R."/>
            <person name="Hittinger C.T."/>
            <person name="Goeker M."/>
            <person name="Salamov A.A."/>
            <person name="Wisecaver J.H."/>
            <person name="Long T.M."/>
            <person name="Calvey C.H."/>
            <person name="Aerts A.L."/>
            <person name="Barry K.W."/>
            <person name="Choi C."/>
            <person name="Clum A."/>
            <person name="Coughlan A.Y."/>
            <person name="Deshpande S."/>
            <person name="Douglass A.P."/>
            <person name="Hanson S.J."/>
            <person name="Klenk H.-P."/>
            <person name="LaButti K.M."/>
            <person name="Lapidus A."/>
            <person name="Lindquist E.A."/>
            <person name="Lipzen A.M."/>
            <person name="Meier-Kolthoff J.P."/>
            <person name="Ohm R.A."/>
            <person name="Otillar R.P."/>
            <person name="Pangilinan J.L."/>
            <person name="Peng Y."/>
            <person name="Rokas A."/>
            <person name="Rosa C.A."/>
            <person name="Scheuner C."/>
            <person name="Sibirny A.A."/>
            <person name="Slot J.C."/>
            <person name="Stielow J.B."/>
            <person name="Sun H."/>
            <person name="Kurtzman C.P."/>
            <person name="Blackwell M."/>
            <person name="Grigoriev I.V."/>
            <person name="Jeffries T.W."/>
        </authorList>
    </citation>
    <scope>NUCLEOTIDE SEQUENCE [LARGE SCALE GENOMIC DNA]</scope>
    <source>
        <strain evidence="8">NRRL Y-1626</strain>
    </source>
</reference>
<dbReference type="OrthoDB" id="10069295at2759"/>
<evidence type="ECO:0000256" key="4">
    <source>
        <dbReference type="ARBA" id="ARBA00022691"/>
    </source>
</evidence>
<sequence length="254" mass="29163">MEDTSKLNTSKLGTQKYWDDFYDKEINNFKQDTNDLGERWFDDSDAEMKMIEFIMDEACETDTEIVFKNDQTGLSNFIDLGTGNGHLLFEMINDCDFLDLFIESSRVTGCDYSSKSIEFANDIKNTKFADLEFFQKNVEFKVMDIFDDETIFDKYEVVTDKGTLDAIALSGLSKYNKAADKEMSLVNYYPYVIEKLLSKKGLFVITSCNFTQEELIKIIESSGNLKYYKHVNYPSIEFGGIKGTTICTVAFTTK</sequence>
<comment type="function">
    <text evidence="5">S-adenosyl-L-methionine-dependent protein-lysine N-methyltransferase that mono- and dimethylates elongation factor 1-alpha at 'Lys-316'. May play a role in intracellular transport.</text>
</comment>
<dbReference type="GO" id="GO:0032259">
    <property type="term" value="P:methylation"/>
    <property type="evidence" value="ECO:0007669"/>
    <property type="project" value="UniProtKB-KW"/>
</dbReference>
<comment type="caution">
    <text evidence="7">The sequence shown here is derived from an EMBL/GenBank/DDBJ whole genome shotgun (WGS) entry which is preliminary data.</text>
</comment>
<dbReference type="Proteomes" id="UP000092321">
    <property type="component" value="Unassembled WGS sequence"/>
</dbReference>
<dbReference type="CDD" id="cd02440">
    <property type="entry name" value="AdoMet_MTases"/>
    <property type="match status" value="1"/>
</dbReference>
<dbReference type="Pfam" id="PF13847">
    <property type="entry name" value="Methyltransf_31"/>
    <property type="match status" value="1"/>
</dbReference>
<evidence type="ECO:0000313" key="7">
    <source>
        <dbReference type="EMBL" id="OBA24646.1"/>
    </source>
</evidence>
<accession>A0A1B7T7C5</accession>
<dbReference type="PANTHER" id="PTHR12843:SF5">
    <property type="entry name" value="EEF1A LYSINE METHYLTRANSFERASE 2"/>
    <property type="match status" value="1"/>
</dbReference>
<dbReference type="InterPro" id="IPR026635">
    <property type="entry name" value="Efm4/METTL10"/>
</dbReference>
<comment type="subcellular location">
    <subcellularLocation>
        <location evidence="5">Cytoplasm</location>
    </subcellularLocation>
</comment>
<proteinExistence type="inferred from homology"/>
<evidence type="ECO:0000256" key="1">
    <source>
        <dbReference type="ARBA" id="ARBA00022490"/>
    </source>
</evidence>
<dbReference type="EC" id="2.1.1.-" evidence="5"/>